<sequence length="184" mass="19784">MLRISSLALAALVPTSLAFAAERPTNKFDDEIARHAAAHGVPEKLIHRVIMRESRYQPRLVHNACYGMMQIKYSTAHSMGYSGPVNGLLDPHVNLTYAIPYLANAYRIAGGDEDRAVVLYSAGYYFTAKQKHMLGDLRTASSEPVKPIPDAAAVAAASAPQQAPGFSFASLFSPPDQAAQPAGQ</sequence>
<organism evidence="4 5">
    <name type="scientific">Methylocapsa palsarum</name>
    <dbReference type="NCBI Taxonomy" id="1612308"/>
    <lineage>
        <taxon>Bacteria</taxon>
        <taxon>Pseudomonadati</taxon>
        <taxon>Pseudomonadota</taxon>
        <taxon>Alphaproteobacteria</taxon>
        <taxon>Hyphomicrobiales</taxon>
        <taxon>Beijerinckiaceae</taxon>
        <taxon>Methylocapsa</taxon>
    </lineage>
</organism>
<dbReference type="AlphaFoldDB" id="A0A1I4C4Q3"/>
<protein>
    <submittedName>
        <fullName evidence="4">Transglycosylase SLT domain-containing protein</fullName>
    </submittedName>
</protein>
<keyword evidence="5" id="KW-1185">Reference proteome</keyword>
<dbReference type="InterPro" id="IPR023346">
    <property type="entry name" value="Lysozyme-like_dom_sf"/>
</dbReference>
<dbReference type="OrthoDB" id="9788661at2"/>
<accession>A0A1I4C4Q3</accession>
<dbReference type="STRING" id="1612308.SAMN05444581_11850"/>
<evidence type="ECO:0000256" key="1">
    <source>
        <dbReference type="ARBA" id="ARBA00009387"/>
    </source>
</evidence>
<evidence type="ECO:0000313" key="4">
    <source>
        <dbReference type="EMBL" id="SFK76094.1"/>
    </source>
</evidence>
<dbReference type="RefSeq" id="WP_091685721.1">
    <property type="nucleotide sequence ID" value="NZ_FOSN01000018.1"/>
</dbReference>
<feature type="signal peptide" evidence="2">
    <location>
        <begin position="1"/>
        <end position="20"/>
    </location>
</feature>
<dbReference type="Proteomes" id="UP000198755">
    <property type="component" value="Unassembled WGS sequence"/>
</dbReference>
<dbReference type="InterPro" id="IPR008258">
    <property type="entry name" value="Transglycosylase_SLT_dom_1"/>
</dbReference>
<proteinExistence type="inferred from homology"/>
<name>A0A1I4C4Q3_9HYPH</name>
<evidence type="ECO:0000256" key="2">
    <source>
        <dbReference type="SAM" id="SignalP"/>
    </source>
</evidence>
<comment type="similarity">
    <text evidence="1">Belongs to the virb1 family.</text>
</comment>
<dbReference type="SUPFAM" id="SSF53955">
    <property type="entry name" value="Lysozyme-like"/>
    <property type="match status" value="1"/>
</dbReference>
<reference evidence="4 5" key="1">
    <citation type="submission" date="2016-10" db="EMBL/GenBank/DDBJ databases">
        <authorList>
            <person name="de Groot N.N."/>
        </authorList>
    </citation>
    <scope>NUCLEOTIDE SEQUENCE [LARGE SCALE GENOMIC DNA]</scope>
    <source>
        <strain evidence="4 5">NE2</strain>
    </source>
</reference>
<feature type="chain" id="PRO_5011739327" evidence="2">
    <location>
        <begin position="21"/>
        <end position="184"/>
    </location>
</feature>
<dbReference type="EMBL" id="FOSN01000018">
    <property type="protein sequence ID" value="SFK76094.1"/>
    <property type="molecule type" value="Genomic_DNA"/>
</dbReference>
<evidence type="ECO:0000313" key="5">
    <source>
        <dbReference type="Proteomes" id="UP000198755"/>
    </source>
</evidence>
<keyword evidence="2" id="KW-0732">Signal</keyword>
<dbReference type="Gene3D" id="1.10.530.10">
    <property type="match status" value="1"/>
</dbReference>
<gene>
    <name evidence="4" type="ORF">SAMN05444581_11850</name>
</gene>
<evidence type="ECO:0000259" key="3">
    <source>
        <dbReference type="Pfam" id="PF01464"/>
    </source>
</evidence>
<feature type="domain" description="Transglycosylase SLT" evidence="3">
    <location>
        <begin position="34"/>
        <end position="131"/>
    </location>
</feature>
<dbReference type="CDD" id="cd00254">
    <property type="entry name" value="LT-like"/>
    <property type="match status" value="1"/>
</dbReference>
<dbReference type="Pfam" id="PF01464">
    <property type="entry name" value="SLT"/>
    <property type="match status" value="1"/>
</dbReference>